<keyword evidence="16" id="KW-0969">Cilium</keyword>
<dbReference type="NCBIfam" id="TIGR03499">
    <property type="entry name" value="FlhF"/>
    <property type="match status" value="1"/>
</dbReference>
<keyword evidence="16" id="KW-0966">Cell projection</keyword>
<evidence type="ECO:0000313" key="16">
    <source>
        <dbReference type="EMBL" id="MDQ0203761.1"/>
    </source>
</evidence>
<evidence type="ECO:0000256" key="12">
    <source>
        <dbReference type="ARBA" id="ARBA00025337"/>
    </source>
</evidence>
<comment type="similarity">
    <text evidence="2">Belongs to the GTP-binding SRP family.</text>
</comment>
<dbReference type="PANTHER" id="PTHR43134">
    <property type="entry name" value="SIGNAL RECOGNITION PARTICLE RECEPTOR SUBUNIT ALPHA"/>
    <property type="match status" value="1"/>
</dbReference>
<name>A0ABT9Y8A7_9FIRM</name>
<sequence length="437" mass="48588">MQIKVFKERTAKDAMDKVRSELGPDAVILHTKKYTTGGILGYGGKKMVEVTAAIEDAPQSKILPPINASGKKESVPAGAPNIKQESYIRPIVPRQILESYKTANIRDDLSDKLDAQDFLPQNTAAENLNVVKADDKISVLSPTEIDQQKKIQEMERELAKMKVILDNVMGSQKSKSSSAVKKKISLKETLLGQEVNEAIVQEIIGNQDEQALLADKDDPYVREFLLKYLEKYMGTSAGIEIEKGKMKIVALIGATGVGKTTTLAKIASRFVLEQGLRAVLITADTYRISAVDQLKTYSDIIGLPLEIVYTPVELKNVINRHRDKQLILIDTAGRSQHNDYQLMELHDLLSVNDDIEKHLVLSATTKYKDVIDIIRKFSLCAPDKVIFTKTDETSSIGMILNLLKEYPLTLSYFTNGQSVPDDIFPAQSKNLADLLLR</sequence>
<evidence type="ECO:0000256" key="11">
    <source>
        <dbReference type="ARBA" id="ARBA00023225"/>
    </source>
</evidence>
<accession>A0ABT9Y8A7</accession>
<dbReference type="Proteomes" id="UP001239167">
    <property type="component" value="Unassembled WGS sequence"/>
</dbReference>
<feature type="domain" description="AAA+ ATPase" evidence="14">
    <location>
        <begin position="245"/>
        <end position="391"/>
    </location>
</feature>
<organism evidence="16 17">
    <name type="scientific">Pectinatus haikarae</name>
    <dbReference type="NCBI Taxonomy" id="349096"/>
    <lineage>
        <taxon>Bacteria</taxon>
        <taxon>Bacillati</taxon>
        <taxon>Bacillota</taxon>
        <taxon>Negativicutes</taxon>
        <taxon>Selenomonadales</taxon>
        <taxon>Selenomonadaceae</taxon>
        <taxon>Pectinatus</taxon>
    </lineage>
</organism>
<dbReference type="SMART" id="SM00962">
    <property type="entry name" value="SRP54"/>
    <property type="match status" value="1"/>
</dbReference>
<dbReference type="RefSeq" id="WP_307223873.1">
    <property type="nucleotide sequence ID" value="NZ_CP116940.1"/>
</dbReference>
<evidence type="ECO:0000256" key="1">
    <source>
        <dbReference type="ARBA" id="ARBA00004413"/>
    </source>
</evidence>
<gene>
    <name evidence="16" type="ORF">J2S01_001480</name>
</gene>
<evidence type="ECO:0000256" key="3">
    <source>
        <dbReference type="ARBA" id="ARBA00014919"/>
    </source>
</evidence>
<protein>
    <recommendedName>
        <fullName evidence="3 13">Flagellar biosynthesis protein FlhF</fullName>
    </recommendedName>
</protein>
<keyword evidence="5" id="KW-1003">Cell membrane</keyword>
<evidence type="ECO:0000259" key="14">
    <source>
        <dbReference type="SMART" id="SM00382"/>
    </source>
</evidence>
<dbReference type="SUPFAM" id="SSF52540">
    <property type="entry name" value="P-loop containing nucleoside triphosphate hydrolases"/>
    <property type="match status" value="1"/>
</dbReference>
<dbReference type="InterPro" id="IPR047040">
    <property type="entry name" value="FlhF__GTPase_dom"/>
</dbReference>
<evidence type="ECO:0000256" key="13">
    <source>
        <dbReference type="NCBIfam" id="TIGR03499"/>
    </source>
</evidence>
<comment type="function">
    <text evidence="12">Necessary for flagellar biosynthesis. May be involved in translocation of the flagellum.</text>
</comment>
<comment type="caution">
    <text evidence="16">The sequence shown here is derived from an EMBL/GenBank/DDBJ whole genome shotgun (WGS) entry which is preliminary data.</text>
</comment>
<dbReference type="InterPro" id="IPR003593">
    <property type="entry name" value="AAA+_ATPase"/>
</dbReference>
<dbReference type="PANTHER" id="PTHR43134:SF3">
    <property type="entry name" value="FLAGELLAR BIOSYNTHESIS PROTEIN FLHF"/>
    <property type="match status" value="1"/>
</dbReference>
<reference evidence="16 17" key="1">
    <citation type="submission" date="2023-07" db="EMBL/GenBank/DDBJ databases">
        <title>Genomic Encyclopedia of Type Strains, Phase IV (KMG-IV): sequencing the most valuable type-strain genomes for metagenomic binning, comparative biology and taxonomic classification.</title>
        <authorList>
            <person name="Goeker M."/>
        </authorList>
    </citation>
    <scope>NUCLEOTIDE SEQUENCE [LARGE SCALE GENOMIC DNA]</scope>
    <source>
        <strain evidence="16 17">DSM 16980</strain>
    </source>
</reference>
<proteinExistence type="inferred from homology"/>
<dbReference type="InterPro" id="IPR027417">
    <property type="entry name" value="P-loop_NTPase"/>
</dbReference>
<evidence type="ECO:0000259" key="15">
    <source>
        <dbReference type="SMART" id="SM00962"/>
    </source>
</evidence>
<dbReference type="InterPro" id="IPR020006">
    <property type="entry name" value="FlhF"/>
</dbReference>
<keyword evidence="9" id="KW-0342">GTP-binding</keyword>
<keyword evidence="8" id="KW-0653">Protein transport</keyword>
<keyword evidence="17" id="KW-1185">Reference proteome</keyword>
<keyword evidence="10" id="KW-0472">Membrane</keyword>
<dbReference type="SMART" id="SM00382">
    <property type="entry name" value="AAA"/>
    <property type="match status" value="1"/>
</dbReference>
<dbReference type="InterPro" id="IPR000897">
    <property type="entry name" value="SRP54_GTPase_dom"/>
</dbReference>
<evidence type="ECO:0000256" key="7">
    <source>
        <dbReference type="ARBA" id="ARBA00022795"/>
    </source>
</evidence>
<dbReference type="CDD" id="cd17873">
    <property type="entry name" value="FlhF"/>
    <property type="match status" value="1"/>
</dbReference>
<evidence type="ECO:0000256" key="8">
    <source>
        <dbReference type="ARBA" id="ARBA00022927"/>
    </source>
</evidence>
<evidence type="ECO:0000313" key="17">
    <source>
        <dbReference type="Proteomes" id="UP001239167"/>
    </source>
</evidence>
<keyword evidence="4" id="KW-0813">Transport</keyword>
<keyword evidence="7" id="KW-1005">Bacterial flagellum biogenesis</keyword>
<evidence type="ECO:0000256" key="9">
    <source>
        <dbReference type="ARBA" id="ARBA00023134"/>
    </source>
</evidence>
<dbReference type="Gene3D" id="1.20.120.1380">
    <property type="entry name" value="Flagellar FlhF biosynthesis protein, N domain"/>
    <property type="match status" value="1"/>
</dbReference>
<keyword evidence="11" id="KW-1006">Bacterial flagellum protein export</keyword>
<evidence type="ECO:0000256" key="10">
    <source>
        <dbReference type="ARBA" id="ARBA00023136"/>
    </source>
</evidence>
<dbReference type="Pfam" id="PF00448">
    <property type="entry name" value="SRP54"/>
    <property type="match status" value="1"/>
</dbReference>
<keyword evidence="16" id="KW-0282">Flagellum</keyword>
<evidence type="ECO:0000256" key="6">
    <source>
        <dbReference type="ARBA" id="ARBA00022741"/>
    </source>
</evidence>
<dbReference type="Gene3D" id="3.40.50.300">
    <property type="entry name" value="P-loop containing nucleotide triphosphate hydrolases"/>
    <property type="match status" value="1"/>
</dbReference>
<dbReference type="EMBL" id="JAUSUE010000009">
    <property type="protein sequence ID" value="MDQ0203761.1"/>
    <property type="molecule type" value="Genomic_DNA"/>
</dbReference>
<evidence type="ECO:0000256" key="5">
    <source>
        <dbReference type="ARBA" id="ARBA00022475"/>
    </source>
</evidence>
<evidence type="ECO:0000256" key="2">
    <source>
        <dbReference type="ARBA" id="ARBA00008531"/>
    </source>
</evidence>
<evidence type="ECO:0000256" key="4">
    <source>
        <dbReference type="ARBA" id="ARBA00022448"/>
    </source>
</evidence>
<feature type="domain" description="SRP54-type proteins GTP-binding" evidence="15">
    <location>
        <begin position="246"/>
        <end position="437"/>
    </location>
</feature>
<keyword evidence="6" id="KW-0547">Nucleotide-binding</keyword>
<comment type="subcellular location">
    <subcellularLocation>
        <location evidence="1">Cell membrane</location>
        <topology evidence="1">Peripheral membrane protein</topology>
        <orientation evidence="1">Cytoplasmic side</orientation>
    </subcellularLocation>
</comment>